<protein>
    <recommendedName>
        <fullName evidence="3">Retrotransposon gag domain-containing protein</fullName>
    </recommendedName>
</protein>
<dbReference type="EMBL" id="AM431008">
    <property type="protein sequence ID" value="CAN66963.1"/>
    <property type="molecule type" value="Genomic_DNA"/>
</dbReference>
<evidence type="ECO:0000256" key="1">
    <source>
        <dbReference type="SAM" id="MobiDB-lite"/>
    </source>
</evidence>
<dbReference type="Gene3D" id="2.40.70.10">
    <property type="entry name" value="Acid Proteases"/>
    <property type="match status" value="1"/>
</dbReference>
<sequence>MGEPFLLRNPLGNARKCMCGGEFTVTSLDSLSWIRVGDILTRASDQSDQRSDQGDMDSQIVTVDQFAAAMASIQEALASLGQRIDGQQAQQVLVQEDTQFDTTVPPPPPHSQPAPQTVPFTLHSQTEVTPPPAIVPTPISEDPHARMDRLEQKLRQMRTSEGAITWEDFDGAPVASLPAIFRMPEIERYIGIRCPRIHLRLYSTVMRAHGLDEAQMVMLFPMSLSGAAQRWFASLEALYGIEEGIARGLWSESSPTDSKGKKPSGGQRLGDVGAISSAGMRPPRHYQTPVFAAHVTERPPAPYIRPRAPQTTTYVQRPPRQFAQLGMPLSRAFQKLIEGGLLIPLTSRPLPQPIPPRFRMDLHCSYHQGLGHDTDHCTALRRAIQDLIDQGLVNLGQPSVTTNPLPAHSTHAAPPSPGDIHHMDLIEDDSIHMLSWDDGLPKPIVLHDSYEIDGVSLVPQTPAPFSLIPDEAPFQLTHPTPLVIGCQNAFVPFTLWPEDDDSEGREVQIMTHNGRIAQPPPPAVRPFEGVASHEEVRREDDEVLRQLQSTQIRVETTTTPERLIHMIMTAGRATCIVFSDDDLPPDGLNHVRPLYITVGCSSRRVPSVLLDNGSPLNICLLATAIALGFAPSDFGPSTQIVRAYDSTKREVMGTLMIDLQIGPATFSTLFQVLRIPTSFNLLLGRPWIHIAGAIPSSLHQKVKFIHDGQVITVRSTRDIFATSEPVLQISHSEYDLLLTGFTFDEIQTLEIEDFCRDFVAMSFDQHSSTVGPSEFIAAVDHDTTFGLGFIPTEVDNRYMARLRKERVRARLSHTPFDYPIRPYRMSLYDYFVRGSETRPHLEEIDSVVHIDRETELQHLFHQLQLSDGAPDTSFLMAITPTSPDRASMLSLCFPEEITSDGVIVDPTEMIDGVVSHDEYRDEMDMMTVSQITSIVQLQPVSPFDMFGVSTIEILERTQTIPIPELLEDDNSLFEGTISPVEGASDLVDPHLSFDVLSGFVSRSDDVSIASFMDLSIFEYSPVSCDSISIFAPHSLISQIFDIDDEIAQPGSDKDSFDYDSDPIDVRVSPATGTLKLLILAQRISLES</sequence>
<gene>
    <name evidence="2" type="ORF">VITISV_013142</name>
</gene>
<dbReference type="PANTHER" id="PTHR32108:SF9">
    <property type="entry name" value="REVERSE TRANSCRIPTASE RNASE H-LIKE DOMAIN-CONTAINING PROTEIN"/>
    <property type="match status" value="1"/>
</dbReference>
<dbReference type="CDD" id="cd00303">
    <property type="entry name" value="retropepsin_like"/>
    <property type="match status" value="1"/>
</dbReference>
<name>A5ANV0_VITVI</name>
<feature type="region of interest" description="Disordered" evidence="1">
    <location>
        <begin position="250"/>
        <end position="278"/>
    </location>
</feature>
<proteinExistence type="predicted"/>
<dbReference type="InterPro" id="IPR021109">
    <property type="entry name" value="Peptidase_aspartic_dom_sf"/>
</dbReference>
<dbReference type="PANTHER" id="PTHR32108">
    <property type="entry name" value="DNA-DIRECTED RNA POLYMERASE SUBUNIT ALPHA"/>
    <property type="match status" value="1"/>
</dbReference>
<reference evidence="2" key="1">
    <citation type="journal article" date="2007" name="PLoS ONE">
        <title>The first genome sequence of an elite grapevine cultivar (Pinot noir Vitis vinifera L.): coping with a highly heterozygous genome.</title>
        <authorList>
            <person name="Velasco R."/>
            <person name="Zharkikh A."/>
            <person name="Troggio M."/>
            <person name="Cartwright D.A."/>
            <person name="Cestaro A."/>
            <person name="Pruss D."/>
            <person name="Pindo M."/>
            <person name="FitzGerald L.M."/>
            <person name="Vezzulli S."/>
            <person name="Reid J."/>
            <person name="Malacarne G."/>
            <person name="Iliev D."/>
            <person name="Coppola G."/>
            <person name="Wardell B."/>
            <person name="Micheletti D."/>
            <person name="Macalma T."/>
            <person name="Facci M."/>
            <person name="Mitchell J.T."/>
            <person name="Perazzolli M."/>
            <person name="Eldredge G."/>
            <person name="Gatto P."/>
            <person name="Oyzerski R."/>
            <person name="Moretto M."/>
            <person name="Gutin N."/>
            <person name="Stefanini M."/>
            <person name="Chen Y."/>
            <person name="Segala C."/>
            <person name="Davenport C."/>
            <person name="Dematte L."/>
            <person name="Mraz A."/>
            <person name="Battilana J."/>
            <person name="Stormo K."/>
            <person name="Costa F."/>
            <person name="Tao Q."/>
            <person name="Si-Ammour A."/>
            <person name="Harkins T."/>
            <person name="Lackey A."/>
            <person name="Perbost C."/>
            <person name="Taillon B."/>
            <person name="Stella A."/>
            <person name="Solovyev V."/>
            <person name="Fawcett J.A."/>
            <person name="Sterck L."/>
            <person name="Vandepoele K."/>
            <person name="Grando S.M."/>
            <person name="Toppo S."/>
            <person name="Moser C."/>
            <person name="Lanchbury J."/>
            <person name="Bogden R."/>
            <person name="Skolnick M."/>
            <person name="Sgaramella V."/>
            <person name="Bhatnagar S.K."/>
            <person name="Fontana P."/>
            <person name="Gutin A."/>
            <person name="Van de Peer Y."/>
            <person name="Salamini F."/>
            <person name="Viola R."/>
        </authorList>
    </citation>
    <scope>NUCLEOTIDE SEQUENCE</scope>
</reference>
<dbReference type="AlphaFoldDB" id="A5ANV0"/>
<accession>A5ANV0</accession>
<organism evidence="2">
    <name type="scientific">Vitis vinifera</name>
    <name type="common">Grape</name>
    <dbReference type="NCBI Taxonomy" id="29760"/>
    <lineage>
        <taxon>Eukaryota</taxon>
        <taxon>Viridiplantae</taxon>
        <taxon>Streptophyta</taxon>
        <taxon>Embryophyta</taxon>
        <taxon>Tracheophyta</taxon>
        <taxon>Spermatophyta</taxon>
        <taxon>Magnoliopsida</taxon>
        <taxon>eudicotyledons</taxon>
        <taxon>Gunneridae</taxon>
        <taxon>Pentapetalae</taxon>
        <taxon>rosids</taxon>
        <taxon>Vitales</taxon>
        <taxon>Vitaceae</taxon>
        <taxon>Viteae</taxon>
        <taxon>Vitis</taxon>
    </lineage>
</organism>
<evidence type="ECO:0008006" key="3">
    <source>
        <dbReference type="Google" id="ProtNLM"/>
    </source>
</evidence>
<evidence type="ECO:0000313" key="2">
    <source>
        <dbReference type="EMBL" id="CAN66963.1"/>
    </source>
</evidence>